<dbReference type="Gene3D" id="4.10.60.10">
    <property type="entry name" value="Zinc finger, CCHC-type"/>
    <property type="match status" value="1"/>
</dbReference>
<dbReference type="EMBL" id="JAOPHQ010004276">
    <property type="protein sequence ID" value="KAK0139976.1"/>
    <property type="molecule type" value="Genomic_DNA"/>
</dbReference>
<dbReference type="Proteomes" id="UP001174136">
    <property type="component" value="Unassembled WGS sequence"/>
</dbReference>
<dbReference type="SUPFAM" id="SSF50630">
    <property type="entry name" value="Acid proteases"/>
    <property type="match status" value="1"/>
</dbReference>
<dbReference type="InterPro" id="IPR036875">
    <property type="entry name" value="Znf_CCHC_sf"/>
</dbReference>
<evidence type="ECO:0000256" key="1">
    <source>
        <dbReference type="PROSITE-ProRule" id="PRU00047"/>
    </source>
</evidence>
<accession>A0AA47MH37</accession>
<sequence length="414" mass="44940">MSLSKSLQQPLFNGWKIILNDRWQAVPQEKSCLGQSCWQKSHQFIVRVTSSASHKHSHSHFVLSGPAGEILVVLSGEGRREFNPNSASERPLPESYREVQLRRHGCYGQGLRVHDDCGGGRRLACRGEYGAPGLLGRLGLSADTCRHSGPIRNRERDTGSAERSRQRKAESLATPFAGDQTAREGCWRCGRPGHIRRDCPMMDVGQVVRVAGPPTPPYGPGEAYRIPVRIQRGTYQALLDSGCMQTIIQQRLVRSEALVEASSVSVRCIHGDVHTYPLVPIEIRYGGKTHRVKAAVSPGLTYPLILGLDWAGFPGAVSESAGVRTRQIGTCKSCAVFCADARVSDAGQGSGEEAGGSQPEVRAATFPPVDDFPLEQSRDATLRSAFDQSANGSSDSSISLVSAMSRVKCRPEHT</sequence>
<reference evidence="4" key="1">
    <citation type="journal article" date="2023" name="Front. Mar. Sci.">
        <title>A new Merluccius polli reference genome to investigate the effects of global change in West African waters.</title>
        <authorList>
            <person name="Mateo J.L."/>
            <person name="Blanco-Fernandez C."/>
            <person name="Garcia-Vazquez E."/>
            <person name="Machado-Schiaffino G."/>
        </authorList>
    </citation>
    <scope>NUCLEOTIDE SEQUENCE</scope>
    <source>
        <strain evidence="4">C29</strain>
        <tissue evidence="4">Fin</tissue>
    </source>
</reference>
<keyword evidence="1" id="KW-0479">Metal-binding</keyword>
<dbReference type="SMART" id="SM00343">
    <property type="entry name" value="ZnF_C2HC"/>
    <property type="match status" value="1"/>
</dbReference>
<dbReference type="AlphaFoldDB" id="A0AA47MH37"/>
<keyword evidence="5" id="KW-1185">Reference proteome</keyword>
<dbReference type="SUPFAM" id="SSF57756">
    <property type="entry name" value="Retrovirus zinc finger-like domains"/>
    <property type="match status" value="1"/>
</dbReference>
<comment type="caution">
    <text evidence="4">The sequence shown here is derived from an EMBL/GenBank/DDBJ whole genome shotgun (WGS) entry which is preliminary data.</text>
</comment>
<dbReference type="PANTHER" id="PTHR46888">
    <property type="entry name" value="ZINC KNUCKLE DOMAINCONTAINING PROTEIN-RELATED"/>
    <property type="match status" value="1"/>
</dbReference>
<evidence type="ECO:0000313" key="5">
    <source>
        <dbReference type="Proteomes" id="UP001174136"/>
    </source>
</evidence>
<protein>
    <recommendedName>
        <fullName evidence="3">CCHC-type domain-containing protein</fullName>
    </recommendedName>
</protein>
<dbReference type="PANTHER" id="PTHR46888:SF1">
    <property type="entry name" value="RIBONUCLEASE H"/>
    <property type="match status" value="1"/>
</dbReference>
<dbReference type="Gene3D" id="2.40.70.10">
    <property type="entry name" value="Acid Proteases"/>
    <property type="match status" value="1"/>
</dbReference>
<dbReference type="CDD" id="cd00303">
    <property type="entry name" value="retropepsin_like"/>
    <property type="match status" value="1"/>
</dbReference>
<evidence type="ECO:0000256" key="2">
    <source>
        <dbReference type="SAM" id="MobiDB-lite"/>
    </source>
</evidence>
<feature type="region of interest" description="Disordered" evidence="2">
    <location>
        <begin position="145"/>
        <end position="175"/>
    </location>
</feature>
<dbReference type="GO" id="GO:0003676">
    <property type="term" value="F:nucleic acid binding"/>
    <property type="evidence" value="ECO:0007669"/>
    <property type="project" value="InterPro"/>
</dbReference>
<dbReference type="Pfam" id="PF00098">
    <property type="entry name" value="zf-CCHC"/>
    <property type="match status" value="1"/>
</dbReference>
<organism evidence="4 5">
    <name type="scientific">Merluccius polli</name>
    <name type="common">Benguela hake</name>
    <name type="synonym">Merluccius cadenati</name>
    <dbReference type="NCBI Taxonomy" id="89951"/>
    <lineage>
        <taxon>Eukaryota</taxon>
        <taxon>Metazoa</taxon>
        <taxon>Chordata</taxon>
        <taxon>Craniata</taxon>
        <taxon>Vertebrata</taxon>
        <taxon>Euteleostomi</taxon>
        <taxon>Actinopterygii</taxon>
        <taxon>Neopterygii</taxon>
        <taxon>Teleostei</taxon>
        <taxon>Neoteleostei</taxon>
        <taxon>Acanthomorphata</taxon>
        <taxon>Zeiogadaria</taxon>
        <taxon>Gadariae</taxon>
        <taxon>Gadiformes</taxon>
        <taxon>Gadoidei</taxon>
        <taxon>Merlucciidae</taxon>
        <taxon>Merluccius</taxon>
    </lineage>
</organism>
<dbReference type="InterPro" id="IPR021109">
    <property type="entry name" value="Peptidase_aspartic_dom_sf"/>
</dbReference>
<dbReference type="PROSITE" id="PS50158">
    <property type="entry name" value="ZF_CCHC"/>
    <property type="match status" value="1"/>
</dbReference>
<dbReference type="GO" id="GO:0008270">
    <property type="term" value="F:zinc ion binding"/>
    <property type="evidence" value="ECO:0007669"/>
    <property type="project" value="UniProtKB-KW"/>
</dbReference>
<dbReference type="InterPro" id="IPR001878">
    <property type="entry name" value="Znf_CCHC"/>
</dbReference>
<feature type="compositionally biased region" description="Polar residues" evidence="2">
    <location>
        <begin position="386"/>
        <end position="402"/>
    </location>
</feature>
<feature type="domain" description="CCHC-type" evidence="3">
    <location>
        <begin position="186"/>
        <end position="200"/>
    </location>
</feature>
<name>A0AA47MH37_MERPO</name>
<evidence type="ECO:0000313" key="4">
    <source>
        <dbReference type="EMBL" id="KAK0139976.1"/>
    </source>
</evidence>
<feature type="compositionally biased region" description="Basic and acidic residues" evidence="2">
    <location>
        <begin position="152"/>
        <end position="170"/>
    </location>
</feature>
<keyword evidence="1" id="KW-0862">Zinc</keyword>
<gene>
    <name evidence="4" type="ORF">N1851_023083</name>
</gene>
<evidence type="ECO:0000259" key="3">
    <source>
        <dbReference type="PROSITE" id="PS50158"/>
    </source>
</evidence>
<feature type="region of interest" description="Disordered" evidence="2">
    <location>
        <begin position="347"/>
        <end position="414"/>
    </location>
</feature>
<keyword evidence="1" id="KW-0863">Zinc-finger</keyword>
<proteinExistence type="predicted"/>